<keyword evidence="3 6" id="KW-0812">Transmembrane</keyword>
<dbReference type="PANTHER" id="PTHR38459">
    <property type="entry name" value="PROPHAGE BACTOPRENOL-LINKED GLUCOSE TRANSLOCASE HOMOLOG"/>
    <property type="match status" value="1"/>
</dbReference>
<dbReference type="InterPro" id="IPR007267">
    <property type="entry name" value="GtrA_DPMS_TM"/>
</dbReference>
<evidence type="ECO:0000256" key="3">
    <source>
        <dbReference type="ARBA" id="ARBA00022692"/>
    </source>
</evidence>
<evidence type="ECO:0000259" key="7">
    <source>
        <dbReference type="Pfam" id="PF00535"/>
    </source>
</evidence>
<evidence type="ECO:0000256" key="1">
    <source>
        <dbReference type="ARBA" id="ARBA00004141"/>
    </source>
</evidence>
<feature type="transmembrane region" description="Helical" evidence="6">
    <location>
        <begin position="249"/>
        <end position="270"/>
    </location>
</feature>
<dbReference type="GO" id="GO:0005886">
    <property type="term" value="C:plasma membrane"/>
    <property type="evidence" value="ECO:0007669"/>
    <property type="project" value="TreeGrafter"/>
</dbReference>
<protein>
    <submittedName>
        <fullName evidence="9">GtrA-like protein</fullName>
    </submittedName>
</protein>
<dbReference type="PANTHER" id="PTHR38459:SF1">
    <property type="entry name" value="PROPHAGE BACTOPRENOL-LINKED GLUCOSE TRANSLOCASE HOMOLOG"/>
    <property type="match status" value="1"/>
</dbReference>
<dbReference type="GO" id="GO:0000271">
    <property type="term" value="P:polysaccharide biosynthetic process"/>
    <property type="evidence" value="ECO:0007669"/>
    <property type="project" value="InterPro"/>
</dbReference>
<evidence type="ECO:0000259" key="8">
    <source>
        <dbReference type="Pfam" id="PF04138"/>
    </source>
</evidence>
<accession>A0A518FUB7</accession>
<keyword evidence="5 6" id="KW-0472">Membrane</keyword>
<feature type="transmembrane region" description="Helical" evidence="6">
    <location>
        <begin position="222"/>
        <end position="243"/>
    </location>
</feature>
<evidence type="ECO:0000256" key="4">
    <source>
        <dbReference type="ARBA" id="ARBA00022989"/>
    </source>
</evidence>
<organism evidence="9 10">
    <name type="scientific">Gimesia panareensis</name>
    <dbReference type="NCBI Taxonomy" id="2527978"/>
    <lineage>
        <taxon>Bacteria</taxon>
        <taxon>Pseudomonadati</taxon>
        <taxon>Planctomycetota</taxon>
        <taxon>Planctomycetia</taxon>
        <taxon>Planctomycetales</taxon>
        <taxon>Planctomycetaceae</taxon>
        <taxon>Gimesia</taxon>
    </lineage>
</organism>
<dbReference type="OrthoDB" id="9810303at2"/>
<reference evidence="9 10" key="1">
    <citation type="submission" date="2019-02" db="EMBL/GenBank/DDBJ databases">
        <title>Deep-cultivation of Planctomycetes and their phenomic and genomic characterization uncovers novel biology.</title>
        <authorList>
            <person name="Wiegand S."/>
            <person name="Jogler M."/>
            <person name="Boedeker C."/>
            <person name="Pinto D."/>
            <person name="Vollmers J."/>
            <person name="Rivas-Marin E."/>
            <person name="Kohn T."/>
            <person name="Peeters S.H."/>
            <person name="Heuer A."/>
            <person name="Rast P."/>
            <person name="Oberbeckmann S."/>
            <person name="Bunk B."/>
            <person name="Jeske O."/>
            <person name="Meyerdierks A."/>
            <person name="Storesund J.E."/>
            <person name="Kallscheuer N."/>
            <person name="Luecker S."/>
            <person name="Lage O.M."/>
            <person name="Pohl T."/>
            <person name="Merkel B.J."/>
            <person name="Hornburger P."/>
            <person name="Mueller R.-W."/>
            <person name="Bruemmer F."/>
            <person name="Labrenz M."/>
            <person name="Spormann A.M."/>
            <person name="Op den Camp H."/>
            <person name="Overmann J."/>
            <person name="Amann R."/>
            <person name="Jetten M.S.M."/>
            <person name="Mascher T."/>
            <person name="Medema M.H."/>
            <person name="Devos D.P."/>
            <person name="Kaster A.-K."/>
            <person name="Ovreas L."/>
            <person name="Rohde M."/>
            <person name="Galperin M.Y."/>
            <person name="Jogler C."/>
        </authorList>
    </citation>
    <scope>NUCLEOTIDE SEQUENCE [LARGE SCALE GENOMIC DNA]</scope>
    <source>
        <strain evidence="9 10">Pan153</strain>
    </source>
</reference>
<evidence type="ECO:0000256" key="5">
    <source>
        <dbReference type="ARBA" id="ARBA00023136"/>
    </source>
</evidence>
<evidence type="ECO:0000256" key="2">
    <source>
        <dbReference type="ARBA" id="ARBA00009399"/>
    </source>
</evidence>
<keyword evidence="4 6" id="KW-1133">Transmembrane helix</keyword>
<dbReference type="InterPro" id="IPR051401">
    <property type="entry name" value="GtrA_CellWall_Glycosyl"/>
</dbReference>
<evidence type="ECO:0000313" key="9">
    <source>
        <dbReference type="EMBL" id="QDV19930.1"/>
    </source>
</evidence>
<dbReference type="Pfam" id="PF04138">
    <property type="entry name" value="GtrA_DPMS_TM"/>
    <property type="match status" value="1"/>
</dbReference>
<dbReference type="EMBL" id="CP036317">
    <property type="protein sequence ID" value="QDV19930.1"/>
    <property type="molecule type" value="Genomic_DNA"/>
</dbReference>
<feature type="transmembrane region" description="Helical" evidence="6">
    <location>
        <begin position="321"/>
        <end position="343"/>
    </location>
</feature>
<evidence type="ECO:0000256" key="6">
    <source>
        <dbReference type="SAM" id="Phobius"/>
    </source>
</evidence>
<dbReference type="Proteomes" id="UP000320839">
    <property type="component" value="Chromosome"/>
</dbReference>
<comment type="similarity">
    <text evidence="2">Belongs to the GtrA family.</text>
</comment>
<sequence>MLPLSIILPISGETDNSASLLSQLEQALIDDGLSAEIILVTEHASAELSQACQQLTQTIPVQLISPPQPESPTAVLMEGMQAGSGKIILVLDTAYCPSSEIIKSLYSPLQDQQTDFVLATFPGNTHSMFAGWLTRPLTKTKALQTGCFAISRNRFEQCREILNPASPQPALEFLVKSRSQSVVEVSLPPGDLQSPQKGVSFSERVRWGVQLKELYEFKFKNYAYFLQFAIVGSSGVIVNLLALSLLLSWMIRPVAVAVAIWIAMTSNFLLNRHVTFSYARHAPILKQYLAYCGSCLTGNCFNWLTTLVLCGSISYFAERTLIAALIGILVGMGFNFLLCRLLVFGKHKADSTVPETEPAGKSQSSPG</sequence>
<dbReference type="Pfam" id="PF00535">
    <property type="entry name" value="Glycos_transf_2"/>
    <property type="match status" value="1"/>
</dbReference>
<dbReference type="SUPFAM" id="SSF53448">
    <property type="entry name" value="Nucleotide-diphospho-sugar transferases"/>
    <property type="match status" value="1"/>
</dbReference>
<gene>
    <name evidence="9" type="ORF">Pan153_45990</name>
</gene>
<dbReference type="RefSeq" id="WP_145457856.1">
    <property type="nucleotide sequence ID" value="NZ_CP036317.1"/>
</dbReference>
<dbReference type="InterPro" id="IPR001173">
    <property type="entry name" value="Glyco_trans_2-like"/>
</dbReference>
<feature type="domain" description="GtrA/DPMS transmembrane" evidence="8">
    <location>
        <begin position="227"/>
        <end position="344"/>
    </location>
</feature>
<proteinExistence type="inferred from homology"/>
<evidence type="ECO:0000313" key="10">
    <source>
        <dbReference type="Proteomes" id="UP000320839"/>
    </source>
</evidence>
<feature type="domain" description="Glycosyltransferase 2-like" evidence="7">
    <location>
        <begin position="20"/>
        <end position="135"/>
    </location>
</feature>
<comment type="subcellular location">
    <subcellularLocation>
        <location evidence="1">Membrane</location>
        <topology evidence="1">Multi-pass membrane protein</topology>
    </subcellularLocation>
</comment>
<dbReference type="Gene3D" id="3.90.550.10">
    <property type="entry name" value="Spore Coat Polysaccharide Biosynthesis Protein SpsA, Chain A"/>
    <property type="match status" value="1"/>
</dbReference>
<name>A0A518FUB7_9PLAN</name>
<dbReference type="InterPro" id="IPR029044">
    <property type="entry name" value="Nucleotide-diphossugar_trans"/>
</dbReference>
<dbReference type="AlphaFoldDB" id="A0A518FUB7"/>